<reference evidence="1 2" key="1">
    <citation type="submission" date="2018-09" db="EMBL/GenBank/DDBJ databases">
        <title>Genomic investigation of the strawberry pathogen Phytophthora fragariae indicates pathogenicity is determined by transcriptional variation in three key races.</title>
        <authorList>
            <person name="Adams T.M."/>
            <person name="Armitage A.D."/>
            <person name="Sobczyk M.K."/>
            <person name="Bates H.J."/>
            <person name="Dunwell J.M."/>
            <person name="Nellist C.F."/>
            <person name="Harrison R.J."/>
        </authorList>
    </citation>
    <scope>NUCLEOTIDE SEQUENCE [LARGE SCALE GENOMIC DNA]</scope>
    <source>
        <strain evidence="1 2">SCRP245</strain>
    </source>
</reference>
<dbReference type="AlphaFoldDB" id="A0A6A3LP12"/>
<organism evidence="1 2">
    <name type="scientific">Phytophthora fragariae</name>
    <dbReference type="NCBI Taxonomy" id="53985"/>
    <lineage>
        <taxon>Eukaryota</taxon>
        <taxon>Sar</taxon>
        <taxon>Stramenopiles</taxon>
        <taxon>Oomycota</taxon>
        <taxon>Peronosporomycetes</taxon>
        <taxon>Peronosporales</taxon>
        <taxon>Peronosporaceae</taxon>
        <taxon>Phytophthora</taxon>
    </lineage>
</organism>
<proteinExistence type="predicted"/>
<comment type="caution">
    <text evidence="1">The sequence shown here is derived from an EMBL/GenBank/DDBJ whole genome shotgun (WGS) entry which is preliminary data.</text>
</comment>
<gene>
    <name evidence="1" type="ORF">PF011_g5639</name>
</gene>
<sequence>MGTAIMASLRLLTGLTDCITGGGASSLWKCWSVLWLSEVQVLSSVLSNCLLVNES</sequence>
<evidence type="ECO:0000313" key="2">
    <source>
        <dbReference type="Proteomes" id="UP000460718"/>
    </source>
</evidence>
<accession>A0A6A3LP12</accession>
<evidence type="ECO:0000313" key="1">
    <source>
        <dbReference type="EMBL" id="KAE9019905.1"/>
    </source>
</evidence>
<dbReference type="Proteomes" id="UP000460718">
    <property type="component" value="Unassembled WGS sequence"/>
</dbReference>
<name>A0A6A3LP12_9STRA</name>
<dbReference type="EMBL" id="QXFW01000225">
    <property type="protein sequence ID" value="KAE9019905.1"/>
    <property type="molecule type" value="Genomic_DNA"/>
</dbReference>
<protein>
    <submittedName>
        <fullName evidence="1">Uncharacterized protein</fullName>
    </submittedName>
</protein>